<dbReference type="Proteomes" id="UP001232973">
    <property type="component" value="Unassembled WGS sequence"/>
</dbReference>
<feature type="transmembrane region" description="Helical" evidence="2">
    <location>
        <begin position="57"/>
        <end position="79"/>
    </location>
</feature>
<evidence type="ECO:0000313" key="4">
    <source>
        <dbReference type="Proteomes" id="UP001232973"/>
    </source>
</evidence>
<comment type="caution">
    <text evidence="3">The sequence shown here is derived from an EMBL/GenBank/DDBJ whole genome shotgun (WGS) entry which is preliminary data.</text>
</comment>
<feature type="transmembrane region" description="Helical" evidence="2">
    <location>
        <begin position="6"/>
        <end position="24"/>
    </location>
</feature>
<name>A0ABT9XLV6_9BACL</name>
<dbReference type="EMBL" id="JAUSTP010000037">
    <property type="protein sequence ID" value="MDQ0191292.1"/>
    <property type="molecule type" value="Genomic_DNA"/>
</dbReference>
<keyword evidence="2" id="KW-0472">Membrane</keyword>
<feature type="transmembrane region" description="Helical" evidence="2">
    <location>
        <begin position="33"/>
        <end position="51"/>
    </location>
</feature>
<protein>
    <submittedName>
        <fullName evidence="3">Preprotein translocase subunit YajC</fullName>
    </submittedName>
</protein>
<sequence>MMVTILQAIAWIVAIAGIIWCIVIQRRALNKIAFGRSMFISGMAVLTGLIVGQLPSIAATIISVCLIVIGLGMLVFMAVKSQQHLRKRARSTHSTDAGASETTGQ</sequence>
<keyword evidence="2" id="KW-0812">Transmembrane</keyword>
<evidence type="ECO:0000256" key="1">
    <source>
        <dbReference type="SAM" id="MobiDB-lite"/>
    </source>
</evidence>
<feature type="compositionally biased region" description="Polar residues" evidence="1">
    <location>
        <begin position="92"/>
        <end position="105"/>
    </location>
</feature>
<feature type="region of interest" description="Disordered" evidence="1">
    <location>
        <begin position="86"/>
        <end position="105"/>
    </location>
</feature>
<gene>
    <name evidence="3" type="ORF">J2S03_003162</name>
</gene>
<evidence type="ECO:0000256" key="2">
    <source>
        <dbReference type="SAM" id="Phobius"/>
    </source>
</evidence>
<accession>A0ABT9XLV6</accession>
<reference evidence="3 4" key="1">
    <citation type="submission" date="2023-07" db="EMBL/GenBank/DDBJ databases">
        <title>Genomic Encyclopedia of Type Strains, Phase IV (KMG-IV): sequencing the most valuable type-strain genomes for metagenomic binning, comparative biology and taxonomic classification.</title>
        <authorList>
            <person name="Goeker M."/>
        </authorList>
    </citation>
    <scope>NUCLEOTIDE SEQUENCE [LARGE SCALE GENOMIC DNA]</scope>
    <source>
        <strain evidence="3 4">DSM 4006</strain>
    </source>
</reference>
<organism evidence="3 4">
    <name type="scientific">Alicyclobacillus cycloheptanicus</name>
    <dbReference type="NCBI Taxonomy" id="1457"/>
    <lineage>
        <taxon>Bacteria</taxon>
        <taxon>Bacillati</taxon>
        <taxon>Bacillota</taxon>
        <taxon>Bacilli</taxon>
        <taxon>Bacillales</taxon>
        <taxon>Alicyclobacillaceae</taxon>
        <taxon>Alicyclobacillus</taxon>
    </lineage>
</organism>
<keyword evidence="2" id="KW-1133">Transmembrane helix</keyword>
<dbReference type="RefSeq" id="WP_274457215.1">
    <property type="nucleotide sequence ID" value="NZ_CP067097.1"/>
</dbReference>
<keyword evidence="4" id="KW-1185">Reference proteome</keyword>
<evidence type="ECO:0000313" key="3">
    <source>
        <dbReference type="EMBL" id="MDQ0191292.1"/>
    </source>
</evidence>
<proteinExistence type="predicted"/>